<dbReference type="Proteomes" id="UP000662857">
    <property type="component" value="Chromosome"/>
</dbReference>
<dbReference type="PANTHER" id="PTHR43640:SF1">
    <property type="entry name" value="THIOREDOXIN-DEPENDENT PEROXIREDOXIN"/>
    <property type="match status" value="1"/>
</dbReference>
<dbReference type="InterPro" id="IPR047262">
    <property type="entry name" value="PRX-like1"/>
</dbReference>
<dbReference type="RefSeq" id="WP_239675735.1">
    <property type="nucleotide sequence ID" value="NZ_CP070499.1"/>
</dbReference>
<dbReference type="GO" id="GO:0016491">
    <property type="term" value="F:oxidoreductase activity"/>
    <property type="evidence" value="ECO:0007669"/>
    <property type="project" value="InterPro"/>
</dbReference>
<dbReference type="InterPro" id="IPR013766">
    <property type="entry name" value="Thioredoxin_domain"/>
</dbReference>
<reference evidence="3" key="1">
    <citation type="submission" date="2021-02" db="EMBL/GenBank/DDBJ databases">
        <title>Natrosporangium hydrolyticum gen. nov., sp. nov, a haloalkaliphilic actinobacterium from a soda solonchak soil.</title>
        <authorList>
            <person name="Sorokin D.Y."/>
            <person name="Khijniak T.V."/>
            <person name="Zakharycheva A.P."/>
            <person name="Boueva O.V."/>
            <person name="Ariskina E.V."/>
            <person name="Hahnke R.L."/>
            <person name="Bunk B."/>
            <person name="Sproer C."/>
            <person name="Schumann P."/>
            <person name="Evtushenko L.I."/>
            <person name="Kublanov I.V."/>
        </authorList>
    </citation>
    <scope>NUCLEOTIDE SEQUENCE</scope>
    <source>
        <strain evidence="3">DSM 106523</strain>
    </source>
</reference>
<accession>A0A895YGI0</accession>
<evidence type="ECO:0000259" key="2">
    <source>
        <dbReference type="PROSITE" id="PS51352"/>
    </source>
</evidence>
<dbReference type="Pfam" id="PF00578">
    <property type="entry name" value="AhpC-TSA"/>
    <property type="match status" value="1"/>
</dbReference>
<dbReference type="GO" id="GO:0016209">
    <property type="term" value="F:antioxidant activity"/>
    <property type="evidence" value="ECO:0007669"/>
    <property type="project" value="InterPro"/>
</dbReference>
<sequence length="190" mass="20485">MAVNSFMVPLGSPAPDFTLPRADGAGEVSLKEITEAPALLVAFLCNHCPYVQHIETAFGEFTREYAARGLATVAICANDALTYPDDEPAQLVAQARRAGFEFPYLVDEAQEVALAYHAACTPDFFLYDARRQLAYRGQFDESRPRSGEAPTGAALRAAVDHVLADSPVPEPHHPSVGCGIKWRPGVEPTG</sequence>
<dbReference type="AlphaFoldDB" id="A0A895YGI0"/>
<organism evidence="3 4">
    <name type="scientific">Natronosporangium hydrolyticum</name>
    <dbReference type="NCBI Taxonomy" id="2811111"/>
    <lineage>
        <taxon>Bacteria</taxon>
        <taxon>Bacillati</taxon>
        <taxon>Actinomycetota</taxon>
        <taxon>Actinomycetes</taxon>
        <taxon>Micromonosporales</taxon>
        <taxon>Micromonosporaceae</taxon>
        <taxon>Natronosporangium</taxon>
    </lineage>
</organism>
<name>A0A895YGI0_9ACTN</name>
<dbReference type="PANTHER" id="PTHR43640">
    <property type="entry name" value="OS07G0260300 PROTEIN"/>
    <property type="match status" value="1"/>
</dbReference>
<feature type="region of interest" description="Disordered" evidence="1">
    <location>
        <begin position="165"/>
        <end position="190"/>
    </location>
</feature>
<evidence type="ECO:0000256" key="1">
    <source>
        <dbReference type="SAM" id="MobiDB-lite"/>
    </source>
</evidence>
<dbReference type="KEGG" id="nhy:JQS43_18945"/>
<proteinExistence type="predicted"/>
<dbReference type="CDD" id="cd02969">
    <property type="entry name" value="PRX_like1"/>
    <property type="match status" value="1"/>
</dbReference>
<dbReference type="SUPFAM" id="SSF52833">
    <property type="entry name" value="Thioredoxin-like"/>
    <property type="match status" value="1"/>
</dbReference>
<evidence type="ECO:0000313" key="4">
    <source>
        <dbReference type="Proteomes" id="UP000662857"/>
    </source>
</evidence>
<dbReference type="Gene3D" id="3.40.30.10">
    <property type="entry name" value="Glutaredoxin"/>
    <property type="match status" value="1"/>
</dbReference>
<protein>
    <submittedName>
        <fullName evidence="3">Thioredoxin family protein</fullName>
    </submittedName>
</protein>
<dbReference type="InterPro" id="IPR000866">
    <property type="entry name" value="AhpC/TSA"/>
</dbReference>
<dbReference type="PROSITE" id="PS51352">
    <property type="entry name" value="THIOREDOXIN_2"/>
    <property type="match status" value="1"/>
</dbReference>
<dbReference type="EMBL" id="CP070499">
    <property type="protein sequence ID" value="QSB13636.1"/>
    <property type="molecule type" value="Genomic_DNA"/>
</dbReference>
<gene>
    <name evidence="3" type="ORF">JQS43_18945</name>
</gene>
<dbReference type="InterPro" id="IPR036249">
    <property type="entry name" value="Thioredoxin-like_sf"/>
</dbReference>
<evidence type="ECO:0000313" key="3">
    <source>
        <dbReference type="EMBL" id="QSB13636.1"/>
    </source>
</evidence>
<keyword evidence="4" id="KW-1185">Reference proteome</keyword>
<feature type="domain" description="Thioredoxin" evidence="2">
    <location>
        <begin position="8"/>
        <end position="164"/>
    </location>
</feature>